<dbReference type="GO" id="GO:0004672">
    <property type="term" value="F:protein kinase activity"/>
    <property type="evidence" value="ECO:0007669"/>
    <property type="project" value="InterPro"/>
</dbReference>
<accession>T1G9C9</accession>
<dbReference type="Pfam" id="PF00211">
    <property type="entry name" value="Guanylate_cyc"/>
    <property type="match status" value="1"/>
</dbReference>
<dbReference type="eggNOG" id="KOG1023">
    <property type="taxonomic scope" value="Eukaryota"/>
</dbReference>
<keyword evidence="11" id="KW-0675">Receptor</keyword>
<dbReference type="OMA" id="FSLMHDL"/>
<dbReference type="OrthoDB" id="1890790at2759"/>
<keyword evidence="7" id="KW-0547">Nucleotide-binding</keyword>
<evidence type="ECO:0000256" key="7">
    <source>
        <dbReference type="ARBA" id="ARBA00022741"/>
    </source>
</evidence>
<evidence type="ECO:0000256" key="1">
    <source>
        <dbReference type="ARBA" id="ARBA00001436"/>
    </source>
</evidence>
<evidence type="ECO:0000256" key="3">
    <source>
        <dbReference type="ARBA" id="ARBA00012202"/>
    </source>
</evidence>
<dbReference type="SUPFAM" id="SSF53822">
    <property type="entry name" value="Periplasmic binding protein-like I"/>
    <property type="match status" value="1"/>
</dbReference>
<evidence type="ECO:0000256" key="17">
    <source>
        <dbReference type="SAM" id="Phobius"/>
    </source>
</evidence>
<dbReference type="InterPro" id="IPR000719">
    <property type="entry name" value="Prot_kinase_dom"/>
</dbReference>
<evidence type="ECO:0000259" key="18">
    <source>
        <dbReference type="PROSITE" id="PS50011"/>
    </source>
</evidence>
<name>T1G9C9_HELRO</name>
<comment type="subcellular location">
    <subcellularLocation>
        <location evidence="2">Cell membrane</location>
        <topology evidence="2">Single-pass type I membrane protein</topology>
    </subcellularLocation>
</comment>
<evidence type="ECO:0000256" key="5">
    <source>
        <dbReference type="ARBA" id="ARBA00022692"/>
    </source>
</evidence>
<dbReference type="RefSeq" id="XP_009031472.1">
    <property type="nucleotide sequence ID" value="XM_009033224.1"/>
</dbReference>
<keyword evidence="8 17" id="KW-1133">Transmembrane helix</keyword>
<dbReference type="GO" id="GO:0005524">
    <property type="term" value="F:ATP binding"/>
    <property type="evidence" value="ECO:0007669"/>
    <property type="project" value="InterPro"/>
</dbReference>
<dbReference type="SMART" id="SM00044">
    <property type="entry name" value="CYCc"/>
    <property type="match status" value="1"/>
</dbReference>
<dbReference type="InterPro" id="IPR011009">
    <property type="entry name" value="Kinase-like_dom_sf"/>
</dbReference>
<keyword evidence="13 15" id="KW-0456">Lyase</keyword>
<dbReference type="GO" id="GO:0035556">
    <property type="term" value="P:intracellular signal transduction"/>
    <property type="evidence" value="ECO:0007669"/>
    <property type="project" value="InterPro"/>
</dbReference>
<dbReference type="FunFam" id="1.10.510.10:FF:000420">
    <property type="entry name" value="Guanylate cyclase"/>
    <property type="match status" value="1"/>
</dbReference>
<evidence type="ECO:0000256" key="4">
    <source>
        <dbReference type="ARBA" id="ARBA00022475"/>
    </source>
</evidence>
<dbReference type="Pfam" id="PF07714">
    <property type="entry name" value="PK_Tyr_Ser-Thr"/>
    <property type="match status" value="1"/>
</dbReference>
<dbReference type="GO" id="GO:0006182">
    <property type="term" value="P:cGMP biosynthetic process"/>
    <property type="evidence" value="ECO:0000318"/>
    <property type="project" value="GO_Central"/>
</dbReference>
<dbReference type="KEGG" id="hro:HELRODRAFT_96557"/>
<evidence type="ECO:0000256" key="14">
    <source>
        <dbReference type="ARBA" id="ARBA00023293"/>
    </source>
</evidence>
<feature type="domain" description="Protein kinase" evidence="18">
    <location>
        <begin position="295"/>
        <end position="579"/>
    </location>
</feature>
<dbReference type="CTD" id="20217676"/>
<evidence type="ECO:0000256" key="11">
    <source>
        <dbReference type="ARBA" id="ARBA00023170"/>
    </source>
</evidence>
<dbReference type="EMBL" id="KB097753">
    <property type="protein sequence ID" value="ESN90567.1"/>
    <property type="molecule type" value="Genomic_DNA"/>
</dbReference>
<dbReference type="Proteomes" id="UP000015101">
    <property type="component" value="Unassembled WGS sequence"/>
</dbReference>
<evidence type="ECO:0000313" key="20">
    <source>
        <dbReference type="EMBL" id="ESN90567.1"/>
    </source>
</evidence>
<dbReference type="PRINTS" id="PR00255">
    <property type="entry name" value="NATPEPTIDER"/>
</dbReference>
<dbReference type="InterPro" id="IPR001054">
    <property type="entry name" value="A/G_cyclase"/>
</dbReference>
<evidence type="ECO:0000313" key="22">
    <source>
        <dbReference type="Proteomes" id="UP000015101"/>
    </source>
</evidence>
<dbReference type="SUPFAM" id="SSF56112">
    <property type="entry name" value="Protein kinase-like (PK-like)"/>
    <property type="match status" value="1"/>
</dbReference>
<dbReference type="InterPro" id="IPR050401">
    <property type="entry name" value="Cyclic_nucleotide_synthase"/>
</dbReference>
<dbReference type="Gene3D" id="1.10.510.10">
    <property type="entry name" value="Transferase(Phosphotransferase) domain 1"/>
    <property type="match status" value="1"/>
</dbReference>
<dbReference type="PANTHER" id="PTHR11920:SF494">
    <property type="entry name" value="ATRIAL NATRIURETIC PEPTIDE RECEPTOR 2"/>
    <property type="match status" value="1"/>
</dbReference>
<dbReference type="PANTHER" id="PTHR11920">
    <property type="entry name" value="GUANYLYL CYCLASE"/>
    <property type="match status" value="1"/>
</dbReference>
<evidence type="ECO:0000256" key="12">
    <source>
        <dbReference type="ARBA" id="ARBA00023180"/>
    </source>
</evidence>
<evidence type="ECO:0000256" key="8">
    <source>
        <dbReference type="ARBA" id="ARBA00022989"/>
    </source>
</evidence>
<keyword evidence="14 16" id="KW-0141">cGMP biosynthesis</keyword>
<evidence type="ECO:0000256" key="6">
    <source>
        <dbReference type="ARBA" id="ARBA00022729"/>
    </source>
</evidence>
<reference evidence="22" key="1">
    <citation type="submission" date="2012-12" db="EMBL/GenBank/DDBJ databases">
        <authorList>
            <person name="Hellsten U."/>
            <person name="Grimwood J."/>
            <person name="Chapman J.A."/>
            <person name="Shapiro H."/>
            <person name="Aerts A."/>
            <person name="Otillar R.P."/>
            <person name="Terry A.Y."/>
            <person name="Boore J.L."/>
            <person name="Simakov O."/>
            <person name="Marletaz F."/>
            <person name="Cho S.-J."/>
            <person name="Edsinger-Gonzales E."/>
            <person name="Havlak P."/>
            <person name="Kuo D.-H."/>
            <person name="Larsson T."/>
            <person name="Lv J."/>
            <person name="Arendt D."/>
            <person name="Savage R."/>
            <person name="Osoegawa K."/>
            <person name="de Jong P."/>
            <person name="Lindberg D.R."/>
            <person name="Seaver E.C."/>
            <person name="Weisblat D.A."/>
            <person name="Putnam N.H."/>
            <person name="Grigoriev I.V."/>
            <person name="Rokhsar D.S."/>
        </authorList>
    </citation>
    <scope>NUCLEOTIDE SEQUENCE</scope>
</reference>
<dbReference type="GO" id="GO:0001653">
    <property type="term" value="F:peptide receptor activity"/>
    <property type="evidence" value="ECO:0000318"/>
    <property type="project" value="GO_Central"/>
</dbReference>
<keyword evidence="9" id="KW-0342">GTP-binding</keyword>
<dbReference type="GO" id="GO:0005525">
    <property type="term" value="F:GTP binding"/>
    <property type="evidence" value="ECO:0007669"/>
    <property type="project" value="UniProtKB-KW"/>
</dbReference>
<dbReference type="Gene3D" id="3.30.70.1230">
    <property type="entry name" value="Nucleotide cyclase"/>
    <property type="match status" value="1"/>
</dbReference>
<keyword evidence="22" id="KW-1185">Reference proteome</keyword>
<proteinExistence type="inferred from homology"/>
<feature type="transmembrane region" description="Helical" evidence="17">
    <location>
        <begin position="226"/>
        <end position="249"/>
    </location>
</feature>
<reference evidence="21" key="3">
    <citation type="submission" date="2015-06" db="UniProtKB">
        <authorList>
            <consortium name="EnsemblMetazoa"/>
        </authorList>
    </citation>
    <scope>IDENTIFICATION</scope>
</reference>
<protein>
    <recommendedName>
        <fullName evidence="3 16">Guanylate cyclase</fullName>
        <ecNumber evidence="3 16">4.6.1.2</ecNumber>
    </recommendedName>
</protein>
<dbReference type="SUPFAM" id="SSF55073">
    <property type="entry name" value="Nucleotide cyclase"/>
    <property type="match status" value="1"/>
</dbReference>
<keyword evidence="4" id="KW-1003">Cell membrane</keyword>
<dbReference type="InterPro" id="IPR028082">
    <property type="entry name" value="Peripla_BP_I"/>
</dbReference>
<evidence type="ECO:0000256" key="13">
    <source>
        <dbReference type="ARBA" id="ARBA00023239"/>
    </source>
</evidence>
<dbReference type="FunCoup" id="T1G9C9">
    <property type="interactions" value="84"/>
</dbReference>
<sequence>MCASNKVIRNIMLVADEMGFNNGEYIFINIDLFSNKQTLERPWFQLDEAKEKNDRARKAFESMLTVTATKKDSQEYRQFSEEVRKRSVQMYQKDVYGDEVNDYVGSFHDALLLYSLAVNETIQAGLSPRDGQEITKRMWNKTFKGITGLVSIDQNGDREEDYSILNMNPEDGVFRVIGNYLGRQKVFEKVEGSPIFWPGNRTDPPPDIPKCGFDGKGCPPKEKLPVSAFVAVALSIILLIVLLVVLILYRRMKEEAELSEVHWRVKWEEITSPNSELHMDRVGSMHSLVSHHASFDTLAVSETGPRQIFTKTGHYKSTVVAIKTFDRPFNSTKPLLISIKKLRDLTNDHVARFIGVCIDPPNQSIITEYCQKGSLQDVLENDSIKLDRMFKFSLIQDLIRGMCYLHSSDIKYHGNLKSSNCVVDSRFVLKVTDFGLLELRSRRSSHDVDSFAYYRSKLWTAPEILRMEDSRKCADSTSRINLYEKSHGDVYSFAIICQEVVHRKGVFWVRNVENISPHEIYLLVKSDKKPCFRPTLLQYGDDSDDTCADDLCTLIQKSWTEDPNERPEFNQIKNSVKRMNKDMGGGNLLDNLLSRMEQYACNLEGLVQERTADYLEQKKRAENLLYMMLPRSVATQLMQGMNVKAEKYESVTIYFSDICGFTSLSALSTPMQVVDLLNDLYTSFDVIIEKFDVYKVETIGDAYMVVSGLPVRNGLLHAREICRMSLKLLKEVKSFKIRHMPSDKLMLRIGVHSGAVCAGVVGHKMPRYCLFGDTVNTASRMESNGEALKIHVSPETKATLDMFGTFKLEFRGPVVMKGKGEICTWWLMGEENPEFPELSPAEMHL</sequence>
<dbReference type="InterPro" id="IPR001828">
    <property type="entry name" value="ANF_lig-bd_rcpt"/>
</dbReference>
<dbReference type="InterPro" id="IPR001245">
    <property type="entry name" value="Ser-Thr/Tyr_kinase_cat_dom"/>
</dbReference>
<dbReference type="Pfam" id="PF01094">
    <property type="entry name" value="ANF_receptor"/>
    <property type="match status" value="1"/>
</dbReference>
<dbReference type="FunFam" id="3.30.70.1230:FF:000004">
    <property type="entry name" value="Guanylate cyclase"/>
    <property type="match status" value="1"/>
</dbReference>
<keyword evidence="10 17" id="KW-0472">Membrane</keyword>
<dbReference type="EMBL" id="AMQM01002294">
    <property type="status" value="NOT_ANNOTATED_CDS"/>
    <property type="molecule type" value="Genomic_DNA"/>
</dbReference>
<gene>
    <name evidence="21" type="primary">20217676</name>
    <name evidence="20" type="ORF">HELRODRAFT_96557</name>
</gene>
<dbReference type="AlphaFoldDB" id="T1G9C9"/>
<dbReference type="GeneID" id="20217676"/>
<keyword evidence="6" id="KW-0732">Signal</keyword>
<dbReference type="GO" id="GO:0007168">
    <property type="term" value="P:receptor guanylyl cyclase signaling pathway"/>
    <property type="evidence" value="ECO:0000318"/>
    <property type="project" value="GO_Central"/>
</dbReference>
<dbReference type="HOGENOM" id="CLU_001072_1_3_1"/>
<evidence type="ECO:0000313" key="21">
    <source>
        <dbReference type="EnsemblMetazoa" id="HelroP96557"/>
    </source>
</evidence>
<feature type="domain" description="Guanylate cyclase" evidence="19">
    <location>
        <begin position="652"/>
        <end position="782"/>
    </location>
</feature>
<dbReference type="InParanoid" id="T1G9C9"/>
<dbReference type="EnsemblMetazoa" id="HelroT96557">
    <property type="protein sequence ID" value="HelroP96557"/>
    <property type="gene ID" value="HelroG96557"/>
</dbReference>
<keyword evidence="12" id="KW-0325">Glycoprotein</keyword>
<dbReference type="Gene3D" id="3.40.50.2300">
    <property type="match status" value="2"/>
</dbReference>
<comment type="similarity">
    <text evidence="15">Belongs to the adenylyl cyclase class-4/guanylyl cyclase family.</text>
</comment>
<dbReference type="InterPro" id="IPR029787">
    <property type="entry name" value="Nucleotide_cyclase"/>
</dbReference>
<evidence type="ECO:0000259" key="19">
    <source>
        <dbReference type="PROSITE" id="PS50125"/>
    </source>
</evidence>
<reference evidence="20 22" key="2">
    <citation type="journal article" date="2013" name="Nature">
        <title>Insights into bilaterian evolution from three spiralian genomes.</title>
        <authorList>
            <person name="Simakov O."/>
            <person name="Marletaz F."/>
            <person name="Cho S.J."/>
            <person name="Edsinger-Gonzales E."/>
            <person name="Havlak P."/>
            <person name="Hellsten U."/>
            <person name="Kuo D.H."/>
            <person name="Larsson T."/>
            <person name="Lv J."/>
            <person name="Arendt D."/>
            <person name="Savage R."/>
            <person name="Osoegawa K."/>
            <person name="de Jong P."/>
            <person name="Grimwood J."/>
            <person name="Chapman J.A."/>
            <person name="Shapiro H."/>
            <person name="Aerts A."/>
            <person name="Otillar R.P."/>
            <person name="Terry A.Y."/>
            <person name="Boore J.L."/>
            <person name="Grigoriev I.V."/>
            <person name="Lindberg D.R."/>
            <person name="Seaver E.C."/>
            <person name="Weisblat D.A."/>
            <person name="Putnam N.H."/>
            <person name="Rokhsar D.S."/>
        </authorList>
    </citation>
    <scope>NUCLEOTIDE SEQUENCE</scope>
</reference>
<dbReference type="GO" id="GO:0004383">
    <property type="term" value="F:guanylate cyclase activity"/>
    <property type="evidence" value="ECO:0000318"/>
    <property type="project" value="GO_Central"/>
</dbReference>
<dbReference type="GO" id="GO:0005886">
    <property type="term" value="C:plasma membrane"/>
    <property type="evidence" value="ECO:0000318"/>
    <property type="project" value="GO_Central"/>
</dbReference>
<dbReference type="EC" id="4.6.1.2" evidence="3 16"/>
<keyword evidence="5 17" id="KW-0812">Transmembrane</keyword>
<dbReference type="InterPro" id="IPR001170">
    <property type="entry name" value="ANPR/GUC"/>
</dbReference>
<evidence type="ECO:0000256" key="10">
    <source>
        <dbReference type="ARBA" id="ARBA00023136"/>
    </source>
</evidence>
<dbReference type="FunFam" id="3.40.50.2300:FF:000371">
    <property type="entry name" value="Guanylate cyclase"/>
    <property type="match status" value="1"/>
</dbReference>
<dbReference type="CDD" id="cd07302">
    <property type="entry name" value="CHD"/>
    <property type="match status" value="1"/>
</dbReference>
<evidence type="ECO:0000256" key="15">
    <source>
        <dbReference type="RuleBase" id="RU000405"/>
    </source>
</evidence>
<evidence type="ECO:0000256" key="2">
    <source>
        <dbReference type="ARBA" id="ARBA00004251"/>
    </source>
</evidence>
<dbReference type="InterPro" id="IPR018297">
    <property type="entry name" value="A/G_cyclase_CS"/>
</dbReference>
<comment type="catalytic activity">
    <reaction evidence="1 16">
        <text>GTP = 3',5'-cyclic GMP + diphosphate</text>
        <dbReference type="Rhea" id="RHEA:13665"/>
        <dbReference type="ChEBI" id="CHEBI:33019"/>
        <dbReference type="ChEBI" id="CHEBI:37565"/>
        <dbReference type="ChEBI" id="CHEBI:57746"/>
        <dbReference type="EC" id="4.6.1.2"/>
    </reaction>
</comment>
<dbReference type="PROSITE" id="PS50125">
    <property type="entry name" value="GUANYLATE_CYCLASE_2"/>
    <property type="match status" value="1"/>
</dbReference>
<evidence type="ECO:0000256" key="16">
    <source>
        <dbReference type="RuleBase" id="RU003431"/>
    </source>
</evidence>
<organism evidence="21 22">
    <name type="scientific">Helobdella robusta</name>
    <name type="common">Californian leech</name>
    <dbReference type="NCBI Taxonomy" id="6412"/>
    <lineage>
        <taxon>Eukaryota</taxon>
        <taxon>Metazoa</taxon>
        <taxon>Spiralia</taxon>
        <taxon>Lophotrochozoa</taxon>
        <taxon>Annelida</taxon>
        <taxon>Clitellata</taxon>
        <taxon>Hirudinea</taxon>
        <taxon>Rhynchobdellida</taxon>
        <taxon>Glossiphoniidae</taxon>
        <taxon>Helobdella</taxon>
    </lineage>
</organism>
<dbReference type="PROSITE" id="PS00452">
    <property type="entry name" value="GUANYLATE_CYCLASE_1"/>
    <property type="match status" value="1"/>
</dbReference>
<dbReference type="PROSITE" id="PS50011">
    <property type="entry name" value="PROTEIN_KINASE_DOM"/>
    <property type="match status" value="1"/>
</dbReference>
<evidence type="ECO:0000256" key="9">
    <source>
        <dbReference type="ARBA" id="ARBA00023134"/>
    </source>
</evidence>